<dbReference type="Pfam" id="PF02801">
    <property type="entry name" value="Ketoacyl-synt_C"/>
    <property type="match status" value="1"/>
</dbReference>
<sequence length="412" mass="42591">MTVTGGGHSTRTVITGMGLATPHGLGVEEFWAATRIGKNAIGPVTRFDVSAYPAGLAGEIHGFRAEDHLPGRLVAQTDRMTQLALVAADRAFRDADVAPGDLPAYGIGVVTAVGSGGFEFGERELRKLWSLGANHVSAYQSFAWFPTVNTGQIAIRSGSRGPNGVLIGDQAGGLDALGQARRQIRRGSRLIAAGGFESSLTPLGWAARLSTGLMSTCDDPGRAYLPFHPACRGYVPGEGGALLILEDERSVRAREAATIHAELAGYSATLDPRPGSGREPGLRRAIELALADAGTAPAGVDVVFADAAGTPELDAAEVRAIVGVFGPRAVPVTAPKTMIGRLLAGGAPVDVVTAVMAIREGLIPPTINVEPTAARELDLVVGRPRTASVRTALVLARGHGGFNSAVVLRAVD</sequence>
<proteinExistence type="inferred from homology"/>
<dbReference type="SUPFAM" id="SSF53901">
    <property type="entry name" value="Thiolase-like"/>
    <property type="match status" value="2"/>
</dbReference>
<keyword evidence="7" id="KW-1185">Reference proteome</keyword>
<keyword evidence="3" id="KW-0012">Acyltransferase</keyword>
<dbReference type="PANTHER" id="PTHR11712">
    <property type="entry name" value="POLYKETIDE SYNTHASE-RELATED"/>
    <property type="match status" value="1"/>
</dbReference>
<evidence type="ECO:0000256" key="2">
    <source>
        <dbReference type="ARBA" id="ARBA00022679"/>
    </source>
</evidence>
<comment type="similarity">
    <text evidence="1 4">Belongs to the thiolase-like superfamily. Beta-ketoacyl-ACP synthases family.</text>
</comment>
<reference evidence="6 7" key="1">
    <citation type="journal article" date="2019" name="Int. J. Syst. Evol. Microbiol.">
        <title>The Global Catalogue of Microorganisms (GCM) 10K type strain sequencing project: providing services to taxonomists for standard genome sequencing and annotation.</title>
        <authorList>
            <consortium name="The Broad Institute Genomics Platform"/>
            <consortium name="The Broad Institute Genome Sequencing Center for Infectious Disease"/>
            <person name="Wu L."/>
            <person name="Ma J."/>
        </authorList>
    </citation>
    <scope>NUCLEOTIDE SEQUENCE [LARGE SCALE GENOMIC DNA]</scope>
    <source>
        <strain evidence="6 7">JCM 11444</strain>
    </source>
</reference>
<protein>
    <submittedName>
        <fullName evidence="6">Ketosynthase chain-length factor</fullName>
    </submittedName>
</protein>
<dbReference type="Gene3D" id="3.40.47.10">
    <property type="match status" value="2"/>
</dbReference>
<dbReference type="Pfam" id="PF00109">
    <property type="entry name" value="ketoacyl-synt"/>
    <property type="match status" value="1"/>
</dbReference>
<dbReference type="Proteomes" id="UP001500418">
    <property type="component" value="Unassembled WGS sequence"/>
</dbReference>
<dbReference type="InterPro" id="IPR020841">
    <property type="entry name" value="PKS_Beta-ketoAc_synthase_dom"/>
</dbReference>
<organism evidence="6 7">
    <name type="scientific">Streptomyces rhizosphaericus</name>
    <dbReference type="NCBI Taxonomy" id="114699"/>
    <lineage>
        <taxon>Bacteria</taxon>
        <taxon>Bacillati</taxon>
        <taxon>Actinomycetota</taxon>
        <taxon>Actinomycetes</taxon>
        <taxon>Kitasatosporales</taxon>
        <taxon>Streptomycetaceae</taxon>
        <taxon>Streptomyces</taxon>
        <taxon>Streptomyces violaceusniger group</taxon>
    </lineage>
</organism>
<evidence type="ECO:0000313" key="7">
    <source>
        <dbReference type="Proteomes" id="UP001500418"/>
    </source>
</evidence>
<comment type="caution">
    <text evidence="6">The sequence shown here is derived from an EMBL/GenBank/DDBJ whole genome shotgun (WGS) entry which is preliminary data.</text>
</comment>
<name>A0ABN1P0T7_9ACTN</name>
<evidence type="ECO:0000313" key="6">
    <source>
        <dbReference type="EMBL" id="GAA0920727.1"/>
    </source>
</evidence>
<evidence type="ECO:0000256" key="3">
    <source>
        <dbReference type="ARBA" id="ARBA00023315"/>
    </source>
</evidence>
<gene>
    <name evidence="6" type="ORF">GCM10009575_013810</name>
</gene>
<dbReference type="InterPro" id="IPR000794">
    <property type="entry name" value="Beta-ketoacyl_synthase"/>
</dbReference>
<accession>A0ABN1P0T7</accession>
<dbReference type="InterPro" id="IPR016039">
    <property type="entry name" value="Thiolase-like"/>
</dbReference>
<evidence type="ECO:0000256" key="4">
    <source>
        <dbReference type="RuleBase" id="RU003694"/>
    </source>
</evidence>
<dbReference type="EMBL" id="BAAAID010000005">
    <property type="protein sequence ID" value="GAA0920727.1"/>
    <property type="molecule type" value="Genomic_DNA"/>
</dbReference>
<dbReference type="InterPro" id="IPR014030">
    <property type="entry name" value="Ketoacyl_synth_N"/>
</dbReference>
<keyword evidence="2 4" id="KW-0808">Transferase</keyword>
<dbReference type="PANTHER" id="PTHR11712:SF322">
    <property type="entry name" value="POLYKETIDE BETA-KETOACYL SYNTHASE 2-RELATED"/>
    <property type="match status" value="1"/>
</dbReference>
<dbReference type="PROSITE" id="PS52004">
    <property type="entry name" value="KS3_2"/>
    <property type="match status" value="1"/>
</dbReference>
<dbReference type="SMART" id="SM00825">
    <property type="entry name" value="PKS_KS"/>
    <property type="match status" value="1"/>
</dbReference>
<dbReference type="CDD" id="cd00832">
    <property type="entry name" value="CLF"/>
    <property type="match status" value="1"/>
</dbReference>
<dbReference type="InterPro" id="IPR014031">
    <property type="entry name" value="Ketoacyl_synth_C"/>
</dbReference>
<evidence type="ECO:0000256" key="1">
    <source>
        <dbReference type="ARBA" id="ARBA00008467"/>
    </source>
</evidence>
<feature type="domain" description="Ketosynthase family 3 (KS3)" evidence="5">
    <location>
        <begin position="9"/>
        <end position="410"/>
    </location>
</feature>
<evidence type="ECO:0000259" key="5">
    <source>
        <dbReference type="PROSITE" id="PS52004"/>
    </source>
</evidence>